<name>A0A5C3EP56_9BASI</name>
<proteinExistence type="predicted"/>
<accession>A0A5C3EP56</accession>
<reference evidence="2 3" key="1">
    <citation type="submission" date="2018-03" db="EMBL/GenBank/DDBJ databases">
        <authorList>
            <person name="Guldener U."/>
        </authorList>
    </citation>
    <scope>NUCLEOTIDE SEQUENCE [LARGE SCALE GENOMIC DNA]</scope>
    <source>
        <strain evidence="2 3">NBRC100155</strain>
    </source>
</reference>
<evidence type="ECO:0000313" key="3">
    <source>
        <dbReference type="Proteomes" id="UP000324022"/>
    </source>
</evidence>
<feature type="compositionally biased region" description="Basic and acidic residues" evidence="1">
    <location>
        <begin position="197"/>
        <end position="206"/>
    </location>
</feature>
<evidence type="ECO:0000256" key="1">
    <source>
        <dbReference type="SAM" id="MobiDB-lite"/>
    </source>
</evidence>
<organism evidence="2 3">
    <name type="scientific">Ustilago trichophora</name>
    <dbReference type="NCBI Taxonomy" id="86804"/>
    <lineage>
        <taxon>Eukaryota</taxon>
        <taxon>Fungi</taxon>
        <taxon>Dikarya</taxon>
        <taxon>Basidiomycota</taxon>
        <taxon>Ustilaginomycotina</taxon>
        <taxon>Ustilaginomycetes</taxon>
        <taxon>Ustilaginales</taxon>
        <taxon>Ustilaginaceae</taxon>
        <taxon>Ustilago</taxon>
    </lineage>
</organism>
<protein>
    <submittedName>
        <fullName evidence="2">Uncharacterized protein</fullName>
    </submittedName>
</protein>
<dbReference type="EMBL" id="OOIN01000043">
    <property type="protein sequence ID" value="SPO32328.1"/>
    <property type="molecule type" value="Genomic_DNA"/>
</dbReference>
<dbReference type="AlphaFoldDB" id="A0A5C3EP56"/>
<dbReference type="Proteomes" id="UP000324022">
    <property type="component" value="Unassembled WGS sequence"/>
</dbReference>
<evidence type="ECO:0000313" key="2">
    <source>
        <dbReference type="EMBL" id="SPO32328.1"/>
    </source>
</evidence>
<sequence length="220" mass="24700">MSAASEQYGITGEIVCRVYRSEVRDKHATRQSLERVLCMDRSRPQMETVGRSDYARPLTTSRHSGSRANVNVSPFAAVPVVCADLHRQRLILTCFFNVKKEEADGNKKAKVAGGADLVTELHHQCESRCKAVQSAVTTQVTGEKKVLRSVSGDNLSGIHATLATVCLRLNWRVGSAKERKRKRERASERPASLVIVMREETTEEKWRRGKSRKQQQQPLV</sequence>
<gene>
    <name evidence="2" type="ORF">UTRI_02885</name>
</gene>
<keyword evidence="3" id="KW-1185">Reference proteome</keyword>
<feature type="region of interest" description="Disordered" evidence="1">
    <location>
        <begin position="197"/>
        <end position="220"/>
    </location>
</feature>